<proteinExistence type="predicted"/>
<dbReference type="SUPFAM" id="SSF56059">
    <property type="entry name" value="Glutathione synthetase ATP-binding domain-like"/>
    <property type="match status" value="1"/>
</dbReference>
<dbReference type="EMBL" id="BMNA01000001">
    <property type="protein sequence ID" value="GGL87853.1"/>
    <property type="molecule type" value="Genomic_DNA"/>
</dbReference>
<evidence type="ECO:0000256" key="1">
    <source>
        <dbReference type="SAM" id="MobiDB-lite"/>
    </source>
</evidence>
<dbReference type="PANTHER" id="PTHR34595">
    <property type="entry name" value="BLR5612 PROTEIN"/>
    <property type="match status" value="1"/>
</dbReference>
<feature type="compositionally biased region" description="Basic and acidic residues" evidence="1">
    <location>
        <begin position="609"/>
        <end position="618"/>
    </location>
</feature>
<dbReference type="Pfam" id="PF14403">
    <property type="entry name" value="CP_ATPgrasp_2"/>
    <property type="match status" value="1"/>
</dbReference>
<protein>
    <recommendedName>
        <fullName evidence="2">Circularly permuted ATP-grasp type 2 domain-containing protein</fullName>
    </recommendedName>
</protein>
<name>A0A917WB73_9ACTN</name>
<evidence type="ECO:0000313" key="4">
    <source>
        <dbReference type="Proteomes" id="UP000655208"/>
    </source>
</evidence>
<feature type="compositionally biased region" description="Low complexity" evidence="1">
    <location>
        <begin position="553"/>
        <end position="567"/>
    </location>
</feature>
<reference evidence="3" key="2">
    <citation type="submission" date="2020-09" db="EMBL/GenBank/DDBJ databases">
        <authorList>
            <person name="Sun Q."/>
            <person name="Zhou Y."/>
        </authorList>
    </citation>
    <scope>NUCLEOTIDE SEQUENCE</scope>
    <source>
        <strain evidence="3">CGMCC 4.7308</strain>
    </source>
</reference>
<accession>A0A917WB73</accession>
<gene>
    <name evidence="3" type="ORF">GCM10011594_04420</name>
</gene>
<sequence>MTVTQHAGPSVPGMADLFADYPFGRAWDEMFAGPGVIRDSYESVHSALQTLTAADLKARADIMGRTFLDQGITFALGGVERPFPLDLIPRIVTADEWRVVQDGVPQRVRALEAFLADSYGPGRIFADGVVPRRLVTTSPHFHRQVAGMGAQDGARIVISGVDLIRDEQGSFRVLEDNVRVPSGVSYVLENRQAVAQVLAEASADQDVRPVSEYPGRLLAALWAVAPPDVADPTVVVLTPGVFNSAYFEHTLLAREMGVELVEGRDLVCRNNRVYVRTTGGEMPVHVIYRRVDDEFLDPLQFRLDSLLGSPGLVNAARAGHLTIANAVGNGIADDKLVYTYVPDIIRYYLREEPILPNVDTYRMEDPDHRDYALEHLAELVVKPVDGSGGKGIVIGSRADRATLARTRTAILDNPRGFIAQREIALSTVPTLIGDRMRPRHVDLRPFAVNDGSSVWVLPGGLTRVALPEGELVVNSSQGGGSKDTWVLAGRRADDRSTGGVPGVAGPAAPVPGGTAPDGPDRADGPDGTAPWQDRTDDAAAPWQGRSQGGAGQWQGQSQGRAGQWQGEGSWGWSGGAQDTGAFLFEAPVEPDVADPGLRHQQGQQQQGRQQDRRQDRQGRRGSQPVPRGPAPGIPGDAAAQTGGSPAC</sequence>
<dbReference type="Gene3D" id="3.40.50.11290">
    <property type="match status" value="1"/>
</dbReference>
<evidence type="ECO:0000313" key="3">
    <source>
        <dbReference type="EMBL" id="GGL87853.1"/>
    </source>
</evidence>
<dbReference type="AlphaFoldDB" id="A0A917WB73"/>
<comment type="caution">
    <text evidence="3">The sequence shown here is derived from an EMBL/GenBank/DDBJ whole genome shotgun (WGS) entry which is preliminary data.</text>
</comment>
<feature type="domain" description="Circularly permuted ATP-grasp type 2" evidence="2">
    <location>
        <begin position="89"/>
        <end position="465"/>
    </location>
</feature>
<dbReference type="InterPro" id="IPR025841">
    <property type="entry name" value="CP_ATPgrasp_2"/>
</dbReference>
<dbReference type="InterPro" id="IPR051680">
    <property type="entry name" value="ATP-dep_Glu-Cys_Ligase-2"/>
</dbReference>
<keyword evidence="4" id="KW-1185">Reference proteome</keyword>
<dbReference type="Gene3D" id="3.30.1490.270">
    <property type="match status" value="1"/>
</dbReference>
<evidence type="ECO:0000259" key="2">
    <source>
        <dbReference type="Pfam" id="PF14403"/>
    </source>
</evidence>
<dbReference type="PANTHER" id="PTHR34595:SF7">
    <property type="entry name" value="SLL1039 PROTEIN"/>
    <property type="match status" value="1"/>
</dbReference>
<dbReference type="Proteomes" id="UP000655208">
    <property type="component" value="Unassembled WGS sequence"/>
</dbReference>
<feature type="compositionally biased region" description="Low complexity" evidence="1">
    <location>
        <begin position="503"/>
        <end position="517"/>
    </location>
</feature>
<feature type="region of interest" description="Disordered" evidence="1">
    <location>
        <begin position="491"/>
        <end position="647"/>
    </location>
</feature>
<organism evidence="3 4">
    <name type="scientific">Nakamurella endophytica</name>
    <dbReference type="NCBI Taxonomy" id="1748367"/>
    <lineage>
        <taxon>Bacteria</taxon>
        <taxon>Bacillati</taxon>
        <taxon>Actinomycetota</taxon>
        <taxon>Actinomycetes</taxon>
        <taxon>Nakamurellales</taxon>
        <taxon>Nakamurellaceae</taxon>
        <taxon>Nakamurella</taxon>
    </lineage>
</organism>
<reference evidence="3" key="1">
    <citation type="journal article" date="2014" name="Int. J. Syst. Evol. Microbiol.">
        <title>Complete genome sequence of Corynebacterium casei LMG S-19264T (=DSM 44701T), isolated from a smear-ripened cheese.</title>
        <authorList>
            <consortium name="US DOE Joint Genome Institute (JGI-PGF)"/>
            <person name="Walter F."/>
            <person name="Albersmeier A."/>
            <person name="Kalinowski J."/>
            <person name="Ruckert C."/>
        </authorList>
    </citation>
    <scope>NUCLEOTIDE SEQUENCE</scope>
    <source>
        <strain evidence="3">CGMCC 4.7308</strain>
    </source>
</reference>